<sequence>MPSICALLFPHAGSARLKNIAFAEVVHKHGPCSPHGQAKPNALNHTKTLARDQSRVALIRSNFSMSSSNNPTKGGSLGGSKATILATLFDSVEYVVTIGIGSTQSRLTLAFDTGSDLTWIQCEPCLSCHHQSKPIFNPSHFSSYTNVLCTSPLCKGISTSCSGSTCNYQITYGNQSSSSTNLTTDTLTLTFTYVIRNFQFSCGRFNYGLFDKEAGLLGLARDGLSIVGQTASKYGRYISYCLPSSSISTGYLILGKTTPNSLTLTALATIQEIGTTLQILSTVFSKAEAIIDSGTVITRLPPMVYNAMRTAFQREMAGYDMAKSFNIFDTCYDLHNNNTNIVIYGNMRQKTFEVIYDDARGQLGFAPSGCL</sequence>
<proteinExistence type="inferred from homology"/>
<dbReference type="PANTHER" id="PTHR13683:SF750">
    <property type="entry name" value="ASPARTYL PROTEASE AED1"/>
    <property type="match status" value="1"/>
</dbReference>
<dbReference type="AlphaFoldDB" id="A0A059B970"/>
<dbReference type="PROSITE" id="PS51767">
    <property type="entry name" value="PEPTIDASE_A1"/>
    <property type="match status" value="1"/>
</dbReference>
<dbReference type="InterPro" id="IPR001461">
    <property type="entry name" value="Aspartic_peptidase_A1"/>
</dbReference>
<organism evidence="4">
    <name type="scientific">Eucalyptus grandis</name>
    <name type="common">Flooded gum</name>
    <dbReference type="NCBI Taxonomy" id="71139"/>
    <lineage>
        <taxon>Eukaryota</taxon>
        <taxon>Viridiplantae</taxon>
        <taxon>Streptophyta</taxon>
        <taxon>Embryophyta</taxon>
        <taxon>Tracheophyta</taxon>
        <taxon>Spermatophyta</taxon>
        <taxon>Magnoliopsida</taxon>
        <taxon>eudicotyledons</taxon>
        <taxon>Gunneridae</taxon>
        <taxon>Pentapetalae</taxon>
        <taxon>rosids</taxon>
        <taxon>malvids</taxon>
        <taxon>Myrtales</taxon>
        <taxon>Myrtaceae</taxon>
        <taxon>Myrtoideae</taxon>
        <taxon>Eucalypteae</taxon>
        <taxon>Eucalyptus</taxon>
    </lineage>
</organism>
<name>A0A059B970_EUCGR</name>
<feature type="active site" evidence="2">
    <location>
        <position position="292"/>
    </location>
</feature>
<dbReference type="Pfam" id="PF14543">
    <property type="entry name" value="TAXi_N"/>
    <property type="match status" value="1"/>
</dbReference>
<gene>
    <name evidence="4" type="ORF">EUGRSUZ_H04874</name>
</gene>
<evidence type="ECO:0000256" key="2">
    <source>
        <dbReference type="PIRSR" id="PIRSR601461-1"/>
    </source>
</evidence>
<evidence type="ECO:0000259" key="3">
    <source>
        <dbReference type="PROSITE" id="PS51767"/>
    </source>
</evidence>
<dbReference type="SUPFAM" id="SSF50630">
    <property type="entry name" value="Acid proteases"/>
    <property type="match status" value="1"/>
</dbReference>
<dbReference type="InParanoid" id="A0A059B970"/>
<dbReference type="EMBL" id="KK198760">
    <property type="protein sequence ID" value="KCW62215.1"/>
    <property type="molecule type" value="Genomic_DNA"/>
</dbReference>
<dbReference type="InterPro" id="IPR032861">
    <property type="entry name" value="TAXi_N"/>
</dbReference>
<dbReference type="GO" id="GO:0004190">
    <property type="term" value="F:aspartic-type endopeptidase activity"/>
    <property type="evidence" value="ECO:0007669"/>
    <property type="project" value="InterPro"/>
</dbReference>
<dbReference type="OMA" id="CTSPLCK"/>
<dbReference type="Gramene" id="KCW62215">
    <property type="protein sequence ID" value="KCW62215"/>
    <property type="gene ID" value="EUGRSUZ_H04874"/>
</dbReference>
<dbReference type="InterPro" id="IPR032799">
    <property type="entry name" value="TAXi_C"/>
</dbReference>
<dbReference type="GO" id="GO:0006508">
    <property type="term" value="P:proteolysis"/>
    <property type="evidence" value="ECO:0007669"/>
    <property type="project" value="InterPro"/>
</dbReference>
<feature type="active site" evidence="2">
    <location>
        <position position="112"/>
    </location>
</feature>
<reference evidence="4" key="1">
    <citation type="submission" date="2013-07" db="EMBL/GenBank/DDBJ databases">
        <title>The genome of Eucalyptus grandis.</title>
        <authorList>
            <person name="Schmutz J."/>
            <person name="Hayes R."/>
            <person name="Myburg A."/>
            <person name="Tuskan G."/>
            <person name="Grattapaglia D."/>
            <person name="Rokhsar D.S."/>
        </authorList>
    </citation>
    <scope>NUCLEOTIDE SEQUENCE</scope>
    <source>
        <tissue evidence="4">Leaf extractions</tissue>
    </source>
</reference>
<evidence type="ECO:0000313" key="4">
    <source>
        <dbReference type="EMBL" id="KCW62215.1"/>
    </source>
</evidence>
<dbReference type="PRINTS" id="PR00792">
    <property type="entry name" value="PEPSIN"/>
</dbReference>
<comment type="similarity">
    <text evidence="1">Belongs to the peptidase A1 family.</text>
</comment>
<feature type="domain" description="Peptidase A1" evidence="3">
    <location>
        <begin position="94"/>
        <end position="371"/>
    </location>
</feature>
<dbReference type="InterPro" id="IPR021109">
    <property type="entry name" value="Peptidase_aspartic_dom_sf"/>
</dbReference>
<protein>
    <recommendedName>
        <fullName evidence="3">Peptidase A1 domain-containing protein</fullName>
    </recommendedName>
</protein>
<dbReference type="Pfam" id="PF14541">
    <property type="entry name" value="TAXi_C"/>
    <property type="match status" value="1"/>
</dbReference>
<accession>A0A059B970</accession>
<dbReference type="Gene3D" id="2.40.70.10">
    <property type="entry name" value="Acid Proteases"/>
    <property type="match status" value="2"/>
</dbReference>
<dbReference type="PANTHER" id="PTHR13683">
    <property type="entry name" value="ASPARTYL PROTEASES"/>
    <property type="match status" value="1"/>
</dbReference>
<dbReference type="InterPro" id="IPR033121">
    <property type="entry name" value="PEPTIDASE_A1"/>
</dbReference>
<evidence type="ECO:0000256" key="1">
    <source>
        <dbReference type="ARBA" id="ARBA00007447"/>
    </source>
</evidence>